<dbReference type="GO" id="GO:0046983">
    <property type="term" value="F:protein dimerization activity"/>
    <property type="evidence" value="ECO:0007669"/>
    <property type="project" value="InterPro"/>
</dbReference>
<reference evidence="12" key="1">
    <citation type="submission" date="2021-01" db="EMBL/GenBank/DDBJ databases">
        <authorList>
            <person name="Zahm M."/>
            <person name="Roques C."/>
            <person name="Cabau C."/>
            <person name="Klopp C."/>
            <person name="Donnadieu C."/>
            <person name="Jouanno E."/>
            <person name="Lampietro C."/>
            <person name="Louis A."/>
            <person name="Herpin A."/>
            <person name="Echchiki A."/>
            <person name="Berthelot C."/>
            <person name="Parey E."/>
            <person name="Roest-Crollius H."/>
            <person name="Braasch I."/>
            <person name="Postlethwait J."/>
            <person name="Bobe J."/>
            <person name="Montfort J."/>
            <person name="Bouchez O."/>
            <person name="Begum T."/>
            <person name="Mejri S."/>
            <person name="Adams A."/>
            <person name="Chen W.-J."/>
            <person name="Guiguen Y."/>
        </authorList>
    </citation>
    <scope>NUCLEOTIDE SEQUENCE</scope>
    <source>
        <tissue evidence="12">Blood</tissue>
    </source>
</reference>
<proteinExistence type="inferred from homology"/>
<feature type="compositionally biased region" description="Polar residues" evidence="9">
    <location>
        <begin position="68"/>
        <end position="78"/>
    </location>
</feature>
<dbReference type="OrthoDB" id="296386at2759"/>
<feature type="transmembrane region" description="Helical" evidence="8">
    <location>
        <begin position="799"/>
        <end position="823"/>
    </location>
</feature>
<dbReference type="AlphaFoldDB" id="A0A8T3CT28"/>
<keyword evidence="5 8" id="KW-1133">Transmembrane helix</keyword>
<keyword evidence="6 8" id="KW-0472">Membrane</keyword>
<dbReference type="GO" id="GO:0005886">
    <property type="term" value="C:plasma membrane"/>
    <property type="evidence" value="ECO:0007669"/>
    <property type="project" value="UniProtKB-SubCell"/>
</dbReference>
<keyword evidence="3" id="KW-1003">Cell membrane</keyword>
<evidence type="ECO:0000256" key="2">
    <source>
        <dbReference type="ARBA" id="ARBA00009671"/>
    </source>
</evidence>
<feature type="transmembrane region" description="Helical" evidence="8">
    <location>
        <begin position="628"/>
        <end position="648"/>
    </location>
</feature>
<evidence type="ECO:0000256" key="1">
    <source>
        <dbReference type="ARBA" id="ARBA00004651"/>
    </source>
</evidence>
<sequence length="1035" mass="118884">MANRAPPGTDPLYGGPERIRISTAISESSSIHSEKFTGVPRETSEYDLDMINGMFDPSDYLEERPETRNTMPQSTNDSKIPVVNNLLDLDQDPDSPEDVSNGLYFIDGKRKVDYVLVYHYRRHSSLRRFSGQHRLSVISNGSFSIPVGKKDTQTLQEVTVDAEPLDPADREKSAIREEFEASLVEAGLEIERDTEHKTQGTSFIRLHAPWQVLSREAEFLKIKVPTTKSYELKEERGISGVMSALWRRLSQPLQPKVPHLDSNSRTKYLSHSFSRDKLHLYNIQNKDTFFNNATRSRIVYEILRRTSCARTCQTTGIITLIAKGVYDCAFPLHDGDFKSSGCEEQRNDRQLLHDEWAKYGAFYKYQPVDLIRKYFGEKIGLYFAWLGIYTQLLIPASIVGVIVFFYGYATMETDVPSMEMCDNQQNFTMCPLCDGVCDYWHLSTACDTSRASHLFDNPATVFFAVFMSLWAAVFMELWKRRQITLNHSWDLMALEEEEEHPRPNYESTLLQKRQRRSKRLKTESGPLKLTWRDRLPGYIINISSILFMFGLTFSAVFGIIVYRITTSALMAMSPDPETKSNVRVTVTATAVIINLLVILILDEIYGAVAVWLTELEIPKTERDFEERLILKAFLLKFMNAYAPIFYFAGRPGDYVYVFNDYRMEECAPGGCLIELCIQLSIIMLGKQLIQNNIFEIGVPKLKKLYRTLKERGSGPKDTDSEQARAPQRWDLDYDLEPFEGLAPEYMEMIIQFGFVSLFVASFPLAPLFALLNNIIEIRLDAKKFVTELRRPDAVRAKDIGIWYHIISGLGKFAVIINAFVISFTSDFIPRLVYQYMYSETGTMHGFIDHTLSYFNVSNFKPGTAPSASQYDREVFICRYKDYREPPWSAEAYQFSKQYWSVLAARLGFVILFQNVVMFLSMLVDWMIPDMPKDISEQLKKEKTMMVDVFLREEKEKLQLIQSLFSKDGAGKPRGGTLPHPYPGLQQEQQQQLEQEQRRPPQESGDAGPRTRCRAATFSQFSRQTPQSPSVRHTAV</sequence>
<keyword evidence="4 8" id="KW-0812">Transmembrane</keyword>
<dbReference type="InterPro" id="IPR032394">
    <property type="entry name" value="Anoct_dimer"/>
</dbReference>
<dbReference type="PANTHER" id="PTHR12308:SF20">
    <property type="entry name" value="ANOCTAMIN-2"/>
    <property type="match status" value="1"/>
</dbReference>
<dbReference type="GO" id="GO:0005229">
    <property type="term" value="F:intracellularly calcium-gated chloride channel activity"/>
    <property type="evidence" value="ECO:0007669"/>
    <property type="project" value="TreeGrafter"/>
</dbReference>
<evidence type="ECO:0000256" key="4">
    <source>
        <dbReference type="ARBA" id="ARBA00022692"/>
    </source>
</evidence>
<comment type="subcellular location">
    <subcellularLocation>
        <location evidence="1">Cell membrane</location>
        <topology evidence="1">Multi-pass membrane protein</topology>
    </subcellularLocation>
    <subcellularLocation>
        <location evidence="8">Membrane</location>
        <topology evidence="8">Multi-pass membrane protein</topology>
    </subcellularLocation>
</comment>
<feature type="compositionally biased region" description="Low complexity" evidence="9">
    <location>
        <begin position="984"/>
        <end position="993"/>
    </location>
</feature>
<keyword evidence="13" id="KW-1185">Reference proteome</keyword>
<dbReference type="Proteomes" id="UP000829720">
    <property type="component" value="Unassembled WGS sequence"/>
</dbReference>
<feature type="compositionally biased region" description="Polar residues" evidence="9">
    <location>
        <begin position="1016"/>
        <end position="1035"/>
    </location>
</feature>
<feature type="domain" description="Anoctamin transmembrane" evidence="10">
    <location>
        <begin position="371"/>
        <end position="941"/>
    </location>
</feature>
<name>A0A8T3CT28_9TELE</name>
<evidence type="ECO:0000256" key="3">
    <source>
        <dbReference type="ARBA" id="ARBA00022475"/>
    </source>
</evidence>
<evidence type="ECO:0000256" key="5">
    <source>
        <dbReference type="ARBA" id="ARBA00022989"/>
    </source>
</evidence>
<evidence type="ECO:0000259" key="11">
    <source>
        <dbReference type="Pfam" id="PF16178"/>
    </source>
</evidence>
<keyword evidence="7" id="KW-0325">Glycoprotein</keyword>
<dbReference type="InterPro" id="IPR049452">
    <property type="entry name" value="Anoctamin_TM"/>
</dbReference>
<dbReference type="InterPro" id="IPR007632">
    <property type="entry name" value="Anoctamin"/>
</dbReference>
<evidence type="ECO:0000256" key="7">
    <source>
        <dbReference type="ARBA" id="ARBA00023180"/>
    </source>
</evidence>
<organism evidence="12 13">
    <name type="scientific">Albula goreensis</name>
    <dbReference type="NCBI Taxonomy" id="1534307"/>
    <lineage>
        <taxon>Eukaryota</taxon>
        <taxon>Metazoa</taxon>
        <taxon>Chordata</taxon>
        <taxon>Craniata</taxon>
        <taxon>Vertebrata</taxon>
        <taxon>Euteleostomi</taxon>
        <taxon>Actinopterygii</taxon>
        <taxon>Neopterygii</taxon>
        <taxon>Teleostei</taxon>
        <taxon>Albuliformes</taxon>
        <taxon>Albulidae</taxon>
        <taxon>Albula</taxon>
    </lineage>
</organism>
<evidence type="ECO:0000259" key="10">
    <source>
        <dbReference type="Pfam" id="PF04547"/>
    </source>
</evidence>
<feature type="transmembrane region" description="Helical" evidence="8">
    <location>
        <begin position="459"/>
        <end position="478"/>
    </location>
</feature>
<evidence type="ECO:0000313" key="13">
    <source>
        <dbReference type="Proteomes" id="UP000829720"/>
    </source>
</evidence>
<evidence type="ECO:0000256" key="8">
    <source>
        <dbReference type="RuleBase" id="RU280814"/>
    </source>
</evidence>
<dbReference type="PANTHER" id="PTHR12308">
    <property type="entry name" value="ANOCTAMIN"/>
    <property type="match status" value="1"/>
</dbReference>
<dbReference type="Pfam" id="PF04547">
    <property type="entry name" value="Anoctamin"/>
    <property type="match status" value="1"/>
</dbReference>
<comment type="caution">
    <text evidence="12">The sequence shown here is derived from an EMBL/GenBank/DDBJ whole genome shotgun (WGS) entry which is preliminary data.</text>
</comment>
<evidence type="ECO:0000313" key="12">
    <source>
        <dbReference type="EMBL" id="KAI1888459.1"/>
    </source>
</evidence>
<feature type="transmembrane region" description="Helical" evidence="8">
    <location>
        <begin position="748"/>
        <end position="771"/>
    </location>
</feature>
<protein>
    <recommendedName>
        <fullName evidence="8">Anoctamin</fullName>
    </recommendedName>
</protein>
<feature type="transmembrane region" description="Helical" evidence="8">
    <location>
        <begin position="584"/>
        <end position="608"/>
    </location>
</feature>
<evidence type="ECO:0000256" key="9">
    <source>
        <dbReference type="SAM" id="MobiDB-lite"/>
    </source>
</evidence>
<feature type="transmembrane region" description="Helical" evidence="8">
    <location>
        <begin position="382"/>
        <end position="408"/>
    </location>
</feature>
<feature type="domain" description="Anoctamin dimerisation" evidence="11">
    <location>
        <begin position="104"/>
        <end position="368"/>
    </location>
</feature>
<feature type="transmembrane region" description="Helical" evidence="8">
    <location>
        <begin position="538"/>
        <end position="564"/>
    </location>
</feature>
<gene>
    <name evidence="12" type="ORF">AGOR_G00185370</name>
</gene>
<dbReference type="Pfam" id="PF16178">
    <property type="entry name" value="Anoct_dimer"/>
    <property type="match status" value="1"/>
</dbReference>
<comment type="similarity">
    <text evidence="2 8">Belongs to the anoctamin family.</text>
</comment>
<feature type="region of interest" description="Disordered" evidence="9">
    <location>
        <begin position="966"/>
        <end position="1035"/>
    </location>
</feature>
<dbReference type="EMBL" id="JAERUA010000017">
    <property type="protein sequence ID" value="KAI1888459.1"/>
    <property type="molecule type" value="Genomic_DNA"/>
</dbReference>
<feature type="transmembrane region" description="Helical" evidence="8">
    <location>
        <begin position="902"/>
        <end position="923"/>
    </location>
</feature>
<feature type="region of interest" description="Disordered" evidence="9">
    <location>
        <begin position="55"/>
        <end position="79"/>
    </location>
</feature>
<accession>A0A8T3CT28</accession>
<evidence type="ECO:0000256" key="6">
    <source>
        <dbReference type="ARBA" id="ARBA00023136"/>
    </source>
</evidence>